<dbReference type="OrthoDB" id="5862073at2759"/>
<accession>W2TLZ5</accession>
<dbReference type="EMBL" id="KI658292">
    <property type="protein sequence ID" value="ETN83140.1"/>
    <property type="molecule type" value="Genomic_DNA"/>
</dbReference>
<dbReference type="KEGG" id="nai:NECAME_07556"/>
<evidence type="ECO:0000313" key="2">
    <source>
        <dbReference type="Proteomes" id="UP000053676"/>
    </source>
</evidence>
<dbReference type="STRING" id="51031.W2TLZ5"/>
<sequence length="299" mass="33699">TKRVRVNIVYERGLETNLATLSGQGGWSDDVPPSLDLEGYEDEVPEWGGAEQEVSSGVADWGDYGEQDGAGACTSRSSELNWGRSVNADENFGSPFLRYHINLKRKANAAYSPTRELDKSLAEGKFQDTKSHWDAKEFVPAAGVDGCRSKQQHSNEEPGSQSGRTAFCRLCKIHVKSTLRRTHIYSHHLQQPMYKCPLCDISSTYHLSNIRVHIRKIHNVANEPVCFKEKLENDINSLLYRCFGDRQIFRRQDPEVITCLNDIINSVCNGTSLDIRTSKTTGENSSQHSFLTKFLLFFC</sequence>
<feature type="non-terminal residue" evidence="1">
    <location>
        <position position="1"/>
    </location>
</feature>
<dbReference type="Proteomes" id="UP000053676">
    <property type="component" value="Unassembled WGS sequence"/>
</dbReference>
<reference evidence="2" key="1">
    <citation type="journal article" date="2014" name="Nat. Genet.">
        <title>Genome of the human hookworm Necator americanus.</title>
        <authorList>
            <person name="Tang Y.T."/>
            <person name="Gao X."/>
            <person name="Rosa B.A."/>
            <person name="Abubucker S."/>
            <person name="Hallsworth-Pepin K."/>
            <person name="Martin J."/>
            <person name="Tyagi R."/>
            <person name="Heizer E."/>
            <person name="Zhang X."/>
            <person name="Bhonagiri-Palsikar V."/>
            <person name="Minx P."/>
            <person name="Warren W.C."/>
            <person name="Wang Q."/>
            <person name="Zhan B."/>
            <person name="Hotez P.J."/>
            <person name="Sternberg P.W."/>
            <person name="Dougall A."/>
            <person name="Gaze S.T."/>
            <person name="Mulvenna J."/>
            <person name="Sotillo J."/>
            <person name="Ranganathan S."/>
            <person name="Rabelo E.M."/>
            <person name="Wilson R.K."/>
            <person name="Felgner P.L."/>
            <person name="Bethony J."/>
            <person name="Hawdon J.M."/>
            <person name="Gasser R.B."/>
            <person name="Loukas A."/>
            <person name="Mitreva M."/>
        </authorList>
    </citation>
    <scope>NUCLEOTIDE SEQUENCE [LARGE SCALE GENOMIC DNA]</scope>
</reference>
<evidence type="ECO:0008006" key="3">
    <source>
        <dbReference type="Google" id="ProtNLM"/>
    </source>
</evidence>
<evidence type="ECO:0000313" key="1">
    <source>
        <dbReference type="EMBL" id="ETN83140.1"/>
    </source>
</evidence>
<proteinExistence type="predicted"/>
<dbReference type="AlphaFoldDB" id="W2TLZ5"/>
<keyword evidence="2" id="KW-1185">Reference proteome</keyword>
<name>W2TLZ5_NECAM</name>
<organism evidence="1 2">
    <name type="scientific">Necator americanus</name>
    <name type="common">Human hookworm</name>
    <dbReference type="NCBI Taxonomy" id="51031"/>
    <lineage>
        <taxon>Eukaryota</taxon>
        <taxon>Metazoa</taxon>
        <taxon>Ecdysozoa</taxon>
        <taxon>Nematoda</taxon>
        <taxon>Chromadorea</taxon>
        <taxon>Rhabditida</taxon>
        <taxon>Rhabditina</taxon>
        <taxon>Rhabditomorpha</taxon>
        <taxon>Strongyloidea</taxon>
        <taxon>Ancylostomatidae</taxon>
        <taxon>Bunostominae</taxon>
        <taxon>Necator</taxon>
    </lineage>
</organism>
<protein>
    <recommendedName>
        <fullName evidence="3">Zinc finger, C2H2 type</fullName>
    </recommendedName>
</protein>
<gene>
    <name evidence="1" type="ORF">NECAME_07556</name>
</gene>